<evidence type="ECO:0000259" key="3">
    <source>
        <dbReference type="Pfam" id="PF13407"/>
    </source>
</evidence>
<evidence type="ECO:0000259" key="2">
    <source>
        <dbReference type="Pfam" id="PF08450"/>
    </source>
</evidence>
<keyword evidence="5" id="KW-1185">Reference proteome</keyword>
<evidence type="ECO:0000256" key="1">
    <source>
        <dbReference type="ARBA" id="ARBA00022801"/>
    </source>
</evidence>
<keyword evidence="1" id="KW-0378">Hydrolase</keyword>
<dbReference type="Gene3D" id="3.40.50.2300">
    <property type="match status" value="2"/>
</dbReference>
<evidence type="ECO:0000313" key="4">
    <source>
        <dbReference type="EMBL" id="CAK8989026.1"/>
    </source>
</evidence>
<dbReference type="PANTHER" id="PTHR47572:SF4">
    <property type="entry name" value="LACTONASE DRP35"/>
    <property type="match status" value="1"/>
</dbReference>
<organism evidence="4 5">
    <name type="scientific">Durusdinium trenchii</name>
    <dbReference type="NCBI Taxonomy" id="1381693"/>
    <lineage>
        <taxon>Eukaryota</taxon>
        <taxon>Sar</taxon>
        <taxon>Alveolata</taxon>
        <taxon>Dinophyceae</taxon>
        <taxon>Suessiales</taxon>
        <taxon>Symbiodiniaceae</taxon>
        <taxon>Durusdinium</taxon>
    </lineage>
</organism>
<sequence>MRDLVLPICRVERLFNGCLWAEGPAYFAGTDCVVWSDIPNNRILQWIEGLGTRTLSHVSNYANGNTIDREGRLVSCEHGTRAVTRREHDGARTVLATHFGGKKLNSPNDVVVKSDGSIWFTDPPYGILTDYEGERADQEQDGCHVYRVEPETGEVEAVVRSMVKPNGLAFSPDERKLYVSDTGVSHLKGGPHHIKVFDLDAAGRPENERVFAEISPGVPDGFRLDEDGNIWSSSGNGVQVFSPEGTFLGLISVPEAVSNLTFGGPKNNRLFITATTSLYAIYVSAADTSDKRIALSNNYAGNSWRQAMLKSWGKNAEQAVNDGVVAAGDAFTTAENQPTEQAAQIQNLILQGYDAIVINAASPTALNGAVKEACDAGIVVVSFDGVVTEPCAWRIAVDFKKMGEIQVDYLSGRLADGGELLEIRGLAGVFVDDEIHSGIEAGVANHEKFNIAGSVHGEWTQTVAQKAVAGILPSMPEIVGVVTQGGDGYGAAQAFAAAGRPTPIIIMGNRHDELTWWKEQKDANGYETMSVSIAPGVSTLAFWVAQQILDGQDVPKELIVPFLQIDQADLEEGLANTEPGGVSNVEYSLDDAKAYLASVQ</sequence>
<dbReference type="PRINTS" id="PR01790">
    <property type="entry name" value="SMP30FAMILY"/>
</dbReference>
<dbReference type="CDD" id="cd19997">
    <property type="entry name" value="PBP1_ABC_sugar_binding-like"/>
    <property type="match status" value="1"/>
</dbReference>
<dbReference type="Pfam" id="PF13407">
    <property type="entry name" value="Peripla_BP_4"/>
    <property type="match status" value="1"/>
</dbReference>
<dbReference type="InterPro" id="IPR013658">
    <property type="entry name" value="SGL"/>
</dbReference>
<evidence type="ECO:0000313" key="5">
    <source>
        <dbReference type="Proteomes" id="UP001642464"/>
    </source>
</evidence>
<proteinExistence type="predicted"/>
<dbReference type="InterPro" id="IPR028082">
    <property type="entry name" value="Peripla_BP_I"/>
</dbReference>
<protein>
    <submittedName>
        <fullName evidence="4">Gluconolactonase (D-glucono-delta-lactone lactonohydrolase) [Cleaved into: Gluconolactonase</fullName>
    </submittedName>
</protein>
<feature type="domain" description="Periplasmic binding protein" evidence="3">
    <location>
        <begin position="293"/>
        <end position="552"/>
    </location>
</feature>
<name>A0ABP0HFP1_9DINO</name>
<comment type="caution">
    <text evidence="4">The sequence shown here is derived from an EMBL/GenBank/DDBJ whole genome shotgun (WGS) entry which is preliminary data.</text>
</comment>
<dbReference type="InterPro" id="IPR051262">
    <property type="entry name" value="SMP-30/CGR1_Lactonase"/>
</dbReference>
<dbReference type="InterPro" id="IPR025997">
    <property type="entry name" value="SBP_2_dom"/>
</dbReference>
<dbReference type="InterPro" id="IPR011042">
    <property type="entry name" value="6-blade_b-propeller_TolB-like"/>
</dbReference>
<dbReference type="SUPFAM" id="SSF63829">
    <property type="entry name" value="Calcium-dependent phosphotriesterase"/>
    <property type="match status" value="1"/>
</dbReference>
<dbReference type="Gene3D" id="2.120.10.30">
    <property type="entry name" value="TolB, C-terminal domain"/>
    <property type="match status" value="1"/>
</dbReference>
<dbReference type="SUPFAM" id="SSF53822">
    <property type="entry name" value="Periplasmic binding protein-like I"/>
    <property type="match status" value="1"/>
</dbReference>
<gene>
    <name evidence="4" type="ORF">SCF082_LOCUS1648</name>
</gene>
<dbReference type="Pfam" id="PF08450">
    <property type="entry name" value="SGL"/>
    <property type="match status" value="1"/>
</dbReference>
<accession>A0ABP0HFP1</accession>
<feature type="domain" description="SMP-30/Gluconolactonase/LRE-like region" evidence="2">
    <location>
        <begin position="20"/>
        <end position="275"/>
    </location>
</feature>
<dbReference type="PANTHER" id="PTHR47572">
    <property type="entry name" value="LIPOPROTEIN-RELATED"/>
    <property type="match status" value="1"/>
</dbReference>
<dbReference type="Proteomes" id="UP001642464">
    <property type="component" value="Unassembled WGS sequence"/>
</dbReference>
<dbReference type="InterPro" id="IPR005511">
    <property type="entry name" value="SMP-30"/>
</dbReference>
<reference evidence="4 5" key="1">
    <citation type="submission" date="2024-02" db="EMBL/GenBank/DDBJ databases">
        <authorList>
            <person name="Chen Y."/>
            <person name="Shah S."/>
            <person name="Dougan E. K."/>
            <person name="Thang M."/>
            <person name="Chan C."/>
        </authorList>
    </citation>
    <scope>NUCLEOTIDE SEQUENCE [LARGE SCALE GENOMIC DNA]</scope>
</reference>
<dbReference type="EMBL" id="CAXAMM010000792">
    <property type="protein sequence ID" value="CAK8989026.1"/>
    <property type="molecule type" value="Genomic_DNA"/>
</dbReference>